<gene>
    <name evidence="1" type="ORF">E2C01_058100</name>
</gene>
<accession>A0A5B7GUP6</accession>
<dbReference type="AlphaFoldDB" id="A0A5B7GUP6"/>
<evidence type="ECO:0000313" key="2">
    <source>
        <dbReference type="Proteomes" id="UP000324222"/>
    </source>
</evidence>
<dbReference type="Proteomes" id="UP000324222">
    <property type="component" value="Unassembled WGS sequence"/>
</dbReference>
<sequence length="60" mass="6909">MATRNAELNCRSFYVKWKRVATPDNMLTFDQGGALFPFFFPKRLSSLEPCKRNSCTILCS</sequence>
<dbReference type="EMBL" id="VSRR010021504">
    <property type="protein sequence ID" value="MPC63991.1"/>
    <property type="molecule type" value="Genomic_DNA"/>
</dbReference>
<organism evidence="1 2">
    <name type="scientific">Portunus trituberculatus</name>
    <name type="common">Swimming crab</name>
    <name type="synonym">Neptunus trituberculatus</name>
    <dbReference type="NCBI Taxonomy" id="210409"/>
    <lineage>
        <taxon>Eukaryota</taxon>
        <taxon>Metazoa</taxon>
        <taxon>Ecdysozoa</taxon>
        <taxon>Arthropoda</taxon>
        <taxon>Crustacea</taxon>
        <taxon>Multicrustacea</taxon>
        <taxon>Malacostraca</taxon>
        <taxon>Eumalacostraca</taxon>
        <taxon>Eucarida</taxon>
        <taxon>Decapoda</taxon>
        <taxon>Pleocyemata</taxon>
        <taxon>Brachyura</taxon>
        <taxon>Eubrachyura</taxon>
        <taxon>Portunoidea</taxon>
        <taxon>Portunidae</taxon>
        <taxon>Portuninae</taxon>
        <taxon>Portunus</taxon>
    </lineage>
</organism>
<proteinExistence type="predicted"/>
<name>A0A5B7GUP6_PORTR</name>
<evidence type="ECO:0000313" key="1">
    <source>
        <dbReference type="EMBL" id="MPC63991.1"/>
    </source>
</evidence>
<reference evidence="1 2" key="1">
    <citation type="submission" date="2019-05" db="EMBL/GenBank/DDBJ databases">
        <title>Another draft genome of Portunus trituberculatus and its Hox gene families provides insights of decapod evolution.</title>
        <authorList>
            <person name="Jeong J.-H."/>
            <person name="Song I."/>
            <person name="Kim S."/>
            <person name="Choi T."/>
            <person name="Kim D."/>
            <person name="Ryu S."/>
            <person name="Kim W."/>
        </authorList>
    </citation>
    <scope>NUCLEOTIDE SEQUENCE [LARGE SCALE GENOMIC DNA]</scope>
    <source>
        <tissue evidence="1">Muscle</tissue>
    </source>
</reference>
<comment type="caution">
    <text evidence="1">The sequence shown here is derived from an EMBL/GenBank/DDBJ whole genome shotgun (WGS) entry which is preliminary data.</text>
</comment>
<protein>
    <submittedName>
        <fullName evidence="1">Uncharacterized protein</fullName>
    </submittedName>
</protein>
<keyword evidence="2" id="KW-1185">Reference proteome</keyword>